<evidence type="ECO:0000256" key="6">
    <source>
        <dbReference type="SAM" id="Phobius"/>
    </source>
</evidence>
<comment type="caution">
    <text evidence="8">The sequence shown here is derived from an EMBL/GenBank/DDBJ whole genome shotgun (WGS) entry which is preliminary data.</text>
</comment>
<evidence type="ECO:0000313" key="8">
    <source>
        <dbReference type="EMBL" id="GLB43257.1"/>
    </source>
</evidence>
<keyword evidence="2 6" id="KW-0812">Transmembrane</keyword>
<evidence type="ECO:0000256" key="4">
    <source>
        <dbReference type="ARBA" id="ARBA00023136"/>
    </source>
</evidence>
<evidence type="ECO:0000256" key="1">
    <source>
        <dbReference type="ARBA" id="ARBA00004141"/>
    </source>
</evidence>
<evidence type="ECO:0000259" key="7">
    <source>
        <dbReference type="Pfam" id="PF20684"/>
    </source>
</evidence>
<feature type="transmembrane region" description="Helical" evidence="6">
    <location>
        <begin position="227"/>
        <end position="253"/>
    </location>
</feature>
<feature type="transmembrane region" description="Helical" evidence="6">
    <location>
        <begin position="43"/>
        <end position="61"/>
    </location>
</feature>
<dbReference type="EMBL" id="BRPK01000013">
    <property type="protein sequence ID" value="GLB43257.1"/>
    <property type="molecule type" value="Genomic_DNA"/>
</dbReference>
<name>A0A9P3USI5_LYOSH</name>
<keyword evidence="9" id="KW-1185">Reference proteome</keyword>
<feature type="transmembrane region" description="Helical" evidence="6">
    <location>
        <begin position="76"/>
        <end position="93"/>
    </location>
</feature>
<comment type="similarity">
    <text evidence="5">Belongs to the SAT4 family.</text>
</comment>
<evidence type="ECO:0000256" key="2">
    <source>
        <dbReference type="ARBA" id="ARBA00022692"/>
    </source>
</evidence>
<dbReference type="AlphaFoldDB" id="A0A9P3USI5"/>
<feature type="domain" description="Rhodopsin" evidence="7">
    <location>
        <begin position="27"/>
        <end position="239"/>
    </location>
</feature>
<feature type="transmembrane region" description="Helical" evidence="6">
    <location>
        <begin position="12"/>
        <end position="31"/>
    </location>
</feature>
<dbReference type="Pfam" id="PF20684">
    <property type="entry name" value="Fung_rhodopsin"/>
    <property type="match status" value="1"/>
</dbReference>
<dbReference type="PANTHER" id="PTHR33048:SF47">
    <property type="entry name" value="INTEGRAL MEMBRANE PROTEIN-RELATED"/>
    <property type="match status" value="1"/>
</dbReference>
<evidence type="ECO:0000256" key="5">
    <source>
        <dbReference type="ARBA" id="ARBA00038359"/>
    </source>
</evidence>
<keyword evidence="4 6" id="KW-0472">Membrane</keyword>
<dbReference type="OrthoDB" id="3229610at2759"/>
<feature type="transmembrane region" description="Helical" evidence="6">
    <location>
        <begin position="114"/>
        <end position="132"/>
    </location>
</feature>
<dbReference type="PANTHER" id="PTHR33048">
    <property type="entry name" value="PTH11-LIKE INTEGRAL MEMBRANE PROTEIN (AFU_ORTHOLOGUE AFUA_5G11245)"/>
    <property type="match status" value="1"/>
</dbReference>
<dbReference type="InterPro" id="IPR052337">
    <property type="entry name" value="SAT4-like"/>
</dbReference>
<reference evidence="8" key="1">
    <citation type="submission" date="2022-07" db="EMBL/GenBank/DDBJ databases">
        <title>The genome of Lyophyllum shimeji provides insight into the initial evolution of ectomycorrhizal fungal genome.</title>
        <authorList>
            <person name="Kobayashi Y."/>
            <person name="Shibata T."/>
            <person name="Hirakawa H."/>
            <person name="Shigenobu S."/>
            <person name="Nishiyama T."/>
            <person name="Yamada A."/>
            <person name="Hasebe M."/>
            <person name="Kawaguchi M."/>
        </authorList>
    </citation>
    <scope>NUCLEOTIDE SEQUENCE</scope>
    <source>
        <strain evidence="8">AT787</strain>
    </source>
</reference>
<gene>
    <name evidence="8" type="ORF">LshimejAT787_1301580</name>
</gene>
<protein>
    <recommendedName>
        <fullName evidence="7">Rhodopsin domain-containing protein</fullName>
    </recommendedName>
</protein>
<sequence length="336" mass="38068">MLLELTLHTWRAVVTPLHALAIGCTIFRLWHRYRIRQLWWDDYWATISLFFDVVYTSTPFLRYDISDPRPTKEMRIMIYWLTALIFPPGTWSARISIGMSIARIVPSQTHTRHMLYAMNGLFGSMCIGQMLHKIVICTRDTSWHNNAAVQCYLGSGVGVLSLCTDLTADACLVTIPLRMLWRVKLPRTQRRLILSIFASSFVSSLVGIVYTVFVFQKQKGGQVWGYWIGLIAGIKAAVTLLVCNLLVIVMFLYRIFWKDEADTVSEPSETRSKPTHPLPTTSTFIIPRPTILSLTEISNTQRIGTATHLSEPLTVVQSTPCRGSLPLAPSNRCVSM</sequence>
<evidence type="ECO:0000313" key="9">
    <source>
        <dbReference type="Proteomes" id="UP001063166"/>
    </source>
</evidence>
<dbReference type="Proteomes" id="UP001063166">
    <property type="component" value="Unassembled WGS sequence"/>
</dbReference>
<evidence type="ECO:0000256" key="3">
    <source>
        <dbReference type="ARBA" id="ARBA00022989"/>
    </source>
</evidence>
<accession>A0A9P3USI5</accession>
<dbReference type="GO" id="GO:0016020">
    <property type="term" value="C:membrane"/>
    <property type="evidence" value="ECO:0007669"/>
    <property type="project" value="UniProtKB-SubCell"/>
</dbReference>
<feature type="transmembrane region" description="Helical" evidence="6">
    <location>
        <begin position="192"/>
        <end position="215"/>
    </location>
</feature>
<organism evidence="8 9">
    <name type="scientific">Lyophyllum shimeji</name>
    <name type="common">Hon-shimeji</name>
    <name type="synonym">Tricholoma shimeji</name>
    <dbReference type="NCBI Taxonomy" id="47721"/>
    <lineage>
        <taxon>Eukaryota</taxon>
        <taxon>Fungi</taxon>
        <taxon>Dikarya</taxon>
        <taxon>Basidiomycota</taxon>
        <taxon>Agaricomycotina</taxon>
        <taxon>Agaricomycetes</taxon>
        <taxon>Agaricomycetidae</taxon>
        <taxon>Agaricales</taxon>
        <taxon>Tricholomatineae</taxon>
        <taxon>Lyophyllaceae</taxon>
        <taxon>Lyophyllum</taxon>
    </lineage>
</organism>
<proteinExistence type="inferred from homology"/>
<comment type="subcellular location">
    <subcellularLocation>
        <location evidence="1">Membrane</location>
        <topology evidence="1">Multi-pass membrane protein</topology>
    </subcellularLocation>
</comment>
<keyword evidence="3 6" id="KW-1133">Transmembrane helix</keyword>
<dbReference type="InterPro" id="IPR049326">
    <property type="entry name" value="Rhodopsin_dom_fungi"/>
</dbReference>